<protein>
    <submittedName>
        <fullName evidence="2">PIN domain-containing protein</fullName>
    </submittedName>
</protein>
<keyword evidence="3" id="KW-1185">Reference proteome</keyword>
<reference evidence="2" key="1">
    <citation type="submission" date="2023-02" db="EMBL/GenBank/DDBJ databases">
        <title>Description of Roseinatronobacter alkalisoli sp. nov., an alkaliphilic bacerium isolated from soda soil.</title>
        <authorList>
            <person name="Wei W."/>
        </authorList>
    </citation>
    <scope>NUCLEOTIDE SEQUENCE</scope>
    <source>
        <strain evidence="2">HJB301</strain>
    </source>
</reference>
<dbReference type="Pfam" id="PF13470">
    <property type="entry name" value="PIN_3"/>
    <property type="match status" value="1"/>
</dbReference>
<evidence type="ECO:0000259" key="1">
    <source>
        <dbReference type="Pfam" id="PF13470"/>
    </source>
</evidence>
<sequence>MRAVLDACVLYPTVLREILVGVAARGGFTPLWSARILAEWQRAAARTGPADAVIAAGEIAHLRSLWPMAEITADPGLEARLDLPDPADKHVLASTITAQADRIITLNLRDFPARLVQTEGVQRAESPDDFLMALWLDKPETVEAAVHAARTATEAASGRAQPLRPLLKRAKLPRLGKALE</sequence>
<gene>
    <name evidence="2" type="ORF">PUT78_09270</name>
</gene>
<comment type="caution">
    <text evidence="2">The sequence shown here is derived from an EMBL/GenBank/DDBJ whole genome shotgun (WGS) entry which is preliminary data.</text>
</comment>
<dbReference type="Proteomes" id="UP001431784">
    <property type="component" value="Unassembled WGS sequence"/>
</dbReference>
<proteinExistence type="predicted"/>
<dbReference type="InterPro" id="IPR029060">
    <property type="entry name" value="PIN-like_dom_sf"/>
</dbReference>
<dbReference type="RefSeq" id="WP_274351966.1">
    <property type="nucleotide sequence ID" value="NZ_JAQZSM010000006.1"/>
</dbReference>
<name>A0ABT5T841_9RHOB</name>
<dbReference type="SUPFAM" id="SSF88723">
    <property type="entry name" value="PIN domain-like"/>
    <property type="match status" value="1"/>
</dbReference>
<organism evidence="2 3">
    <name type="scientific">Roseinatronobacter alkalisoli</name>
    <dbReference type="NCBI Taxonomy" id="3028235"/>
    <lineage>
        <taxon>Bacteria</taxon>
        <taxon>Pseudomonadati</taxon>
        <taxon>Pseudomonadota</taxon>
        <taxon>Alphaproteobacteria</taxon>
        <taxon>Rhodobacterales</taxon>
        <taxon>Paracoccaceae</taxon>
        <taxon>Roseinatronobacter</taxon>
    </lineage>
</organism>
<accession>A0ABT5T841</accession>
<evidence type="ECO:0000313" key="2">
    <source>
        <dbReference type="EMBL" id="MDD7971293.1"/>
    </source>
</evidence>
<dbReference type="EMBL" id="JAQZSM010000006">
    <property type="protein sequence ID" value="MDD7971293.1"/>
    <property type="molecule type" value="Genomic_DNA"/>
</dbReference>
<dbReference type="InterPro" id="IPR002716">
    <property type="entry name" value="PIN_dom"/>
</dbReference>
<feature type="domain" description="PIN" evidence="1">
    <location>
        <begin position="2"/>
        <end position="108"/>
    </location>
</feature>
<dbReference type="NCBIfam" id="NF046100">
    <property type="entry name" value="RSP_2648_fam_PIN"/>
    <property type="match status" value="1"/>
</dbReference>
<evidence type="ECO:0000313" key="3">
    <source>
        <dbReference type="Proteomes" id="UP001431784"/>
    </source>
</evidence>